<dbReference type="PROSITE" id="PS51846">
    <property type="entry name" value="CNNM"/>
    <property type="match status" value="1"/>
</dbReference>
<dbReference type="Gene3D" id="3.30.465.10">
    <property type="match status" value="1"/>
</dbReference>
<dbReference type="Gene3D" id="3.10.580.10">
    <property type="entry name" value="CBS-domain"/>
    <property type="match status" value="1"/>
</dbReference>
<evidence type="ECO:0008006" key="17">
    <source>
        <dbReference type="Google" id="ProtNLM"/>
    </source>
</evidence>
<feature type="domain" description="CBS" evidence="13">
    <location>
        <begin position="218"/>
        <end position="277"/>
    </location>
</feature>
<dbReference type="Pfam" id="PF00571">
    <property type="entry name" value="CBS"/>
    <property type="match status" value="2"/>
</dbReference>
<dbReference type="PANTHER" id="PTHR22777:SF32">
    <property type="entry name" value="UPF0053 INNER MEMBRANE PROTEIN YFJD"/>
    <property type="match status" value="1"/>
</dbReference>
<feature type="transmembrane region" description="Helical" evidence="12">
    <location>
        <begin position="98"/>
        <end position="120"/>
    </location>
</feature>
<dbReference type="CDD" id="cd04590">
    <property type="entry name" value="CBS_pair_CorC_HlyC_assoc"/>
    <property type="match status" value="1"/>
</dbReference>
<comment type="caution">
    <text evidence="15">The sequence shown here is derived from an EMBL/GenBank/DDBJ whole genome shotgun (WGS) entry which is preliminary data.</text>
</comment>
<feature type="region of interest" description="Disordered" evidence="11">
    <location>
        <begin position="430"/>
        <end position="466"/>
    </location>
</feature>
<proteinExistence type="inferred from homology"/>
<dbReference type="InterPro" id="IPR000644">
    <property type="entry name" value="CBS_dom"/>
</dbReference>
<dbReference type="PANTHER" id="PTHR22777">
    <property type="entry name" value="HEMOLYSIN-RELATED"/>
    <property type="match status" value="1"/>
</dbReference>
<evidence type="ECO:0000256" key="12">
    <source>
        <dbReference type="SAM" id="Phobius"/>
    </source>
</evidence>
<evidence type="ECO:0000256" key="6">
    <source>
        <dbReference type="ARBA" id="ARBA00022989"/>
    </source>
</evidence>
<dbReference type="SUPFAM" id="SSF56176">
    <property type="entry name" value="FAD-binding/transporter-associated domain-like"/>
    <property type="match status" value="1"/>
</dbReference>
<dbReference type="SMART" id="SM00116">
    <property type="entry name" value="CBS"/>
    <property type="match status" value="2"/>
</dbReference>
<keyword evidence="8 10" id="KW-0472">Membrane</keyword>
<dbReference type="SMART" id="SM01091">
    <property type="entry name" value="CorC_HlyC"/>
    <property type="match status" value="1"/>
</dbReference>
<dbReference type="Proteomes" id="UP000233256">
    <property type="component" value="Unassembled WGS sequence"/>
</dbReference>
<keyword evidence="7 9" id="KW-0129">CBS domain</keyword>
<evidence type="ECO:0000259" key="14">
    <source>
        <dbReference type="PROSITE" id="PS51846"/>
    </source>
</evidence>
<feature type="transmembrane region" description="Helical" evidence="12">
    <location>
        <begin position="58"/>
        <end position="86"/>
    </location>
</feature>
<keyword evidence="5" id="KW-0677">Repeat</keyword>
<dbReference type="FunFam" id="3.10.580.10:FF:000002">
    <property type="entry name" value="Magnesium/cobalt efflux protein CorC"/>
    <property type="match status" value="1"/>
</dbReference>
<organism evidence="15 16">
    <name type="scientific">Candidatus Wallbacteria bacterium HGW-Wallbacteria-1</name>
    <dbReference type="NCBI Taxonomy" id="2013854"/>
    <lineage>
        <taxon>Bacteria</taxon>
        <taxon>Candidatus Walliibacteriota</taxon>
    </lineage>
</organism>
<gene>
    <name evidence="15" type="ORF">CVV64_04560</name>
</gene>
<evidence type="ECO:0000256" key="2">
    <source>
        <dbReference type="ARBA" id="ARBA00006337"/>
    </source>
</evidence>
<evidence type="ECO:0000256" key="11">
    <source>
        <dbReference type="SAM" id="MobiDB-lite"/>
    </source>
</evidence>
<evidence type="ECO:0000313" key="15">
    <source>
        <dbReference type="EMBL" id="PKK91046.1"/>
    </source>
</evidence>
<evidence type="ECO:0000256" key="1">
    <source>
        <dbReference type="ARBA" id="ARBA00004651"/>
    </source>
</evidence>
<evidence type="ECO:0000256" key="5">
    <source>
        <dbReference type="ARBA" id="ARBA00022737"/>
    </source>
</evidence>
<protein>
    <recommendedName>
        <fullName evidence="17">HlyC/CorC family transporter</fullName>
    </recommendedName>
</protein>
<dbReference type="GO" id="GO:0005886">
    <property type="term" value="C:plasma membrane"/>
    <property type="evidence" value="ECO:0007669"/>
    <property type="project" value="UniProtKB-SubCell"/>
</dbReference>
<comment type="subcellular location">
    <subcellularLocation>
        <location evidence="1">Cell membrane</location>
        <topology evidence="1">Multi-pass membrane protein</topology>
    </subcellularLocation>
</comment>
<dbReference type="Pfam" id="PF01595">
    <property type="entry name" value="CNNM"/>
    <property type="match status" value="1"/>
</dbReference>
<feature type="domain" description="CBS" evidence="13">
    <location>
        <begin position="280"/>
        <end position="337"/>
    </location>
</feature>
<dbReference type="InterPro" id="IPR036318">
    <property type="entry name" value="FAD-bd_PCMH-like_sf"/>
</dbReference>
<evidence type="ECO:0000313" key="16">
    <source>
        <dbReference type="Proteomes" id="UP000233256"/>
    </source>
</evidence>
<evidence type="ECO:0000256" key="8">
    <source>
        <dbReference type="ARBA" id="ARBA00023136"/>
    </source>
</evidence>
<feature type="compositionally biased region" description="Low complexity" evidence="11">
    <location>
        <begin position="443"/>
        <end position="457"/>
    </location>
</feature>
<dbReference type="AlphaFoldDB" id="A0A2N1PRT8"/>
<dbReference type="InterPro" id="IPR016169">
    <property type="entry name" value="FAD-bd_PCMH_sub2"/>
</dbReference>
<keyword evidence="6 10" id="KW-1133">Transmembrane helix</keyword>
<dbReference type="Pfam" id="PF03471">
    <property type="entry name" value="CorC_HlyC"/>
    <property type="match status" value="1"/>
</dbReference>
<accession>A0A2N1PRT8</accession>
<sequence length="466" mass="52129">MLIFKCFLVLFFLLLAGFYAGAETAFISINRMRLKYLVDNGNSRAMLVARILDRPREFISTVLVGTNLFVVSASALATSIGITFLVDGRGFGRSEVTGITTLIMTVLTLLFSQILPKSIFRHHADSYTLAIAPAIQISKFLFLPVIFLIKIVISPFFWLLGWNTDVFRGFDNDERIKSRKDLELIFQMSHEEGVLETDEHDMIRSVFNISDTLSREIMTPRVDMVAVRDDIEVEDMIQVFETTGYSRIPVYSGNIDNIVGIVHVMDLICAAVIARDVKTLMRKPFFIPETKHIGVLLAEFKKEKTHMSIVVDEYGGVAGLVTVEDILEQIVGDIDDEYDIDEVSEIIRSKDDENLAILDGTARIDDVNEEFDLDLPENEDFDSIGGLIFFLIGDIPEIGAEVSTPDGKVKFTVEDADSHRVYRVRMEITSESDTVTDEDQSASVNGSRNSDSGNSDSNVRENGDAI</sequence>
<comment type="similarity">
    <text evidence="2">Belongs to the UPF0053 family.</text>
</comment>
<keyword evidence="4 10" id="KW-0812">Transmembrane</keyword>
<evidence type="ECO:0000256" key="9">
    <source>
        <dbReference type="PROSITE-ProRule" id="PRU00703"/>
    </source>
</evidence>
<name>A0A2N1PRT8_9BACT</name>
<feature type="domain" description="CNNM transmembrane" evidence="14">
    <location>
        <begin position="1"/>
        <end position="199"/>
    </location>
</feature>
<dbReference type="PROSITE" id="PS51371">
    <property type="entry name" value="CBS"/>
    <property type="match status" value="2"/>
</dbReference>
<dbReference type="GO" id="GO:0050660">
    <property type="term" value="F:flavin adenine dinucleotide binding"/>
    <property type="evidence" value="ECO:0007669"/>
    <property type="project" value="InterPro"/>
</dbReference>
<evidence type="ECO:0000256" key="3">
    <source>
        <dbReference type="ARBA" id="ARBA00022475"/>
    </source>
</evidence>
<dbReference type="InterPro" id="IPR002550">
    <property type="entry name" value="CNNM"/>
</dbReference>
<evidence type="ECO:0000256" key="4">
    <source>
        <dbReference type="ARBA" id="ARBA00022692"/>
    </source>
</evidence>
<dbReference type="InterPro" id="IPR044751">
    <property type="entry name" value="Ion_transp-like_CBS"/>
</dbReference>
<evidence type="ECO:0000259" key="13">
    <source>
        <dbReference type="PROSITE" id="PS51371"/>
    </source>
</evidence>
<dbReference type="EMBL" id="PGXC01000003">
    <property type="protein sequence ID" value="PKK91046.1"/>
    <property type="molecule type" value="Genomic_DNA"/>
</dbReference>
<evidence type="ECO:0000256" key="10">
    <source>
        <dbReference type="PROSITE-ProRule" id="PRU01193"/>
    </source>
</evidence>
<dbReference type="SUPFAM" id="SSF54631">
    <property type="entry name" value="CBS-domain pair"/>
    <property type="match status" value="1"/>
</dbReference>
<feature type="transmembrane region" description="Helical" evidence="12">
    <location>
        <begin position="140"/>
        <end position="160"/>
    </location>
</feature>
<dbReference type="InterPro" id="IPR005170">
    <property type="entry name" value="Transptr-assoc_dom"/>
</dbReference>
<keyword evidence="3" id="KW-1003">Cell membrane</keyword>
<reference evidence="15 16" key="1">
    <citation type="journal article" date="2017" name="ISME J.">
        <title>Potential for microbial H2 and metal transformations associated with novel bacteria and archaea in deep terrestrial subsurface sediments.</title>
        <authorList>
            <person name="Hernsdorf A.W."/>
            <person name="Amano Y."/>
            <person name="Miyakawa K."/>
            <person name="Ise K."/>
            <person name="Suzuki Y."/>
            <person name="Anantharaman K."/>
            <person name="Probst A."/>
            <person name="Burstein D."/>
            <person name="Thomas B.C."/>
            <person name="Banfield J.F."/>
        </authorList>
    </citation>
    <scope>NUCLEOTIDE SEQUENCE [LARGE SCALE GENOMIC DNA]</scope>
    <source>
        <strain evidence="15">HGW-Wallbacteria-1</strain>
    </source>
</reference>
<dbReference type="InterPro" id="IPR046342">
    <property type="entry name" value="CBS_dom_sf"/>
</dbReference>
<evidence type="ECO:0000256" key="7">
    <source>
        <dbReference type="ARBA" id="ARBA00023122"/>
    </source>
</evidence>